<dbReference type="SUPFAM" id="SSF54913">
    <property type="entry name" value="GlnB-like"/>
    <property type="match status" value="1"/>
</dbReference>
<comment type="caution">
    <text evidence="2">The sequence shown here is derived from an EMBL/GenBank/DDBJ whole genome shotgun (WGS) entry which is preliminary data.</text>
</comment>
<dbReference type="GO" id="GO:0010038">
    <property type="term" value="P:response to metal ion"/>
    <property type="evidence" value="ECO:0007669"/>
    <property type="project" value="InterPro"/>
</dbReference>
<dbReference type="GO" id="GO:0005507">
    <property type="term" value="F:copper ion binding"/>
    <property type="evidence" value="ECO:0007669"/>
    <property type="project" value="TreeGrafter"/>
</dbReference>
<dbReference type="PANTHER" id="PTHR23419:SF8">
    <property type="entry name" value="FI09726P"/>
    <property type="match status" value="1"/>
</dbReference>
<proteinExistence type="inferred from homology"/>
<evidence type="ECO:0000313" key="3">
    <source>
        <dbReference type="Proteomes" id="UP000316292"/>
    </source>
</evidence>
<dbReference type="PANTHER" id="PTHR23419">
    <property type="entry name" value="DIVALENT CATION TOLERANCE CUTA-RELATED"/>
    <property type="match status" value="1"/>
</dbReference>
<reference evidence="2 3" key="1">
    <citation type="journal article" date="2019" name="Nat. Microbiol.">
        <title>Mediterranean grassland soil C-N compound turnover is dependent on rainfall and depth, and is mediated by genomically divergent microorganisms.</title>
        <authorList>
            <person name="Diamond S."/>
            <person name="Andeer P.F."/>
            <person name="Li Z."/>
            <person name="Crits-Christoph A."/>
            <person name="Burstein D."/>
            <person name="Anantharaman K."/>
            <person name="Lane K.R."/>
            <person name="Thomas B.C."/>
            <person name="Pan C."/>
            <person name="Northen T.R."/>
            <person name="Banfield J.F."/>
        </authorList>
    </citation>
    <scope>NUCLEOTIDE SEQUENCE [LARGE SCALE GENOMIC DNA]</scope>
    <source>
        <strain evidence="2">WS_1</strain>
    </source>
</reference>
<comment type="similarity">
    <text evidence="1">Belongs to the CutA family.</text>
</comment>
<dbReference type="InterPro" id="IPR004323">
    <property type="entry name" value="Ion_tolerance_CutA"/>
</dbReference>
<protein>
    <submittedName>
        <fullName evidence="2">Divalent-cation tolerance protein CutA</fullName>
    </submittedName>
</protein>
<organism evidence="2 3">
    <name type="scientific">Eiseniibacteriota bacterium</name>
    <dbReference type="NCBI Taxonomy" id="2212470"/>
    <lineage>
        <taxon>Bacteria</taxon>
        <taxon>Candidatus Eiseniibacteriota</taxon>
    </lineage>
</organism>
<dbReference type="EMBL" id="VBOR01000057">
    <property type="protein sequence ID" value="TMQ49371.1"/>
    <property type="molecule type" value="Genomic_DNA"/>
</dbReference>
<dbReference type="AlphaFoldDB" id="A0A538SDB7"/>
<dbReference type="Pfam" id="PF03091">
    <property type="entry name" value="CutA1"/>
    <property type="match status" value="1"/>
</dbReference>
<evidence type="ECO:0000256" key="1">
    <source>
        <dbReference type="ARBA" id="ARBA00010169"/>
    </source>
</evidence>
<dbReference type="InterPro" id="IPR011322">
    <property type="entry name" value="N-reg_PII-like_a/b"/>
</dbReference>
<evidence type="ECO:0000313" key="2">
    <source>
        <dbReference type="EMBL" id="TMQ49371.1"/>
    </source>
</evidence>
<dbReference type="InterPro" id="IPR015867">
    <property type="entry name" value="N-reg_PII/ATP_PRibTrfase_C"/>
</dbReference>
<accession>A0A538SDB7</accession>
<sequence length="119" mass="12912">MASSRRKRPARARRAKAVLILVAYPGTEVAVEAARRLVQAGVLACATVTEGKSFYIWEGRERTEAGAVLQGKTTAARARDAQRLIQEAHPDKLPEILVLEIADGHPGYLAWVAAQVAPR</sequence>
<gene>
    <name evidence="2" type="ORF">E6K71_04705</name>
</gene>
<dbReference type="Gene3D" id="3.30.70.120">
    <property type="match status" value="1"/>
</dbReference>
<name>A0A538SDB7_UNCEI</name>
<dbReference type="Proteomes" id="UP000316292">
    <property type="component" value="Unassembled WGS sequence"/>
</dbReference>